<keyword evidence="1" id="KW-1133">Transmembrane helix</keyword>
<keyword evidence="1" id="KW-0472">Membrane</keyword>
<evidence type="ECO:0000256" key="1">
    <source>
        <dbReference type="SAM" id="Phobius"/>
    </source>
</evidence>
<keyword evidence="1" id="KW-0812">Transmembrane</keyword>
<feature type="transmembrane region" description="Helical" evidence="1">
    <location>
        <begin position="29"/>
        <end position="51"/>
    </location>
</feature>
<dbReference type="Proteomes" id="UP000278746">
    <property type="component" value="Unassembled WGS sequence"/>
</dbReference>
<feature type="transmembrane region" description="Helical" evidence="1">
    <location>
        <begin position="5"/>
        <end position="23"/>
    </location>
</feature>
<proteinExistence type="predicted"/>
<sequence>MARPIIIVLSSVGTVSGFVWLVIDLIRTGGFTLGAFILSIFSAVVFFLALASRPTFNVVDHEKEK</sequence>
<evidence type="ECO:0000313" key="3">
    <source>
        <dbReference type="Proteomes" id="UP000278746"/>
    </source>
</evidence>
<protein>
    <submittedName>
        <fullName evidence="2">Uncharacterized protein</fullName>
    </submittedName>
</protein>
<gene>
    <name evidence="2" type="ORF">EBO34_09770</name>
</gene>
<dbReference type="EMBL" id="RHIB01000001">
    <property type="protein sequence ID" value="RNA70191.1"/>
    <property type="molecule type" value="Genomic_DNA"/>
</dbReference>
<name>A0A3M7TY21_9BACI</name>
<dbReference type="RefSeq" id="WP_122897736.1">
    <property type="nucleotide sequence ID" value="NZ_RHIB01000001.1"/>
</dbReference>
<keyword evidence="3" id="KW-1185">Reference proteome</keyword>
<dbReference type="OrthoDB" id="9877698at2"/>
<evidence type="ECO:0000313" key="2">
    <source>
        <dbReference type="EMBL" id="RNA70191.1"/>
    </source>
</evidence>
<reference evidence="2 3" key="1">
    <citation type="submission" date="2018-10" db="EMBL/GenBank/DDBJ databases">
        <title>Bacillus Keqinensis sp. nov., a moderately halophilic bacterium isolated from a saline-alkaline lake.</title>
        <authorList>
            <person name="Wang H."/>
        </authorList>
    </citation>
    <scope>NUCLEOTIDE SEQUENCE [LARGE SCALE GENOMIC DNA]</scope>
    <source>
        <strain evidence="2 3">KQ-3</strain>
    </source>
</reference>
<organism evidence="2 3">
    <name type="scientific">Alteribacter keqinensis</name>
    <dbReference type="NCBI Taxonomy" id="2483800"/>
    <lineage>
        <taxon>Bacteria</taxon>
        <taxon>Bacillati</taxon>
        <taxon>Bacillota</taxon>
        <taxon>Bacilli</taxon>
        <taxon>Bacillales</taxon>
        <taxon>Bacillaceae</taxon>
        <taxon>Alteribacter</taxon>
    </lineage>
</organism>
<dbReference type="AlphaFoldDB" id="A0A3M7TY21"/>
<comment type="caution">
    <text evidence="2">The sequence shown here is derived from an EMBL/GenBank/DDBJ whole genome shotgun (WGS) entry which is preliminary data.</text>
</comment>
<accession>A0A3M7TY21</accession>